<reference evidence="1 2" key="1">
    <citation type="submission" date="2016-07" db="EMBL/GenBank/DDBJ databases">
        <title>Pervasive Adenine N6-methylation of Active Genes in Fungi.</title>
        <authorList>
            <consortium name="DOE Joint Genome Institute"/>
            <person name="Mondo S.J."/>
            <person name="Dannebaum R.O."/>
            <person name="Kuo R.C."/>
            <person name="Labutti K."/>
            <person name="Haridas S."/>
            <person name="Kuo A."/>
            <person name="Salamov A."/>
            <person name="Ahrendt S.R."/>
            <person name="Lipzen A."/>
            <person name="Sullivan W."/>
            <person name="Andreopoulos W.B."/>
            <person name="Clum A."/>
            <person name="Lindquist E."/>
            <person name="Daum C."/>
            <person name="Ramamoorthy G.K."/>
            <person name="Gryganskyi A."/>
            <person name="Culley D."/>
            <person name="Magnuson J.K."/>
            <person name="James T.Y."/>
            <person name="O'Malley M.A."/>
            <person name="Stajich J.E."/>
            <person name="Spatafora J.W."/>
            <person name="Visel A."/>
            <person name="Grigoriev I.V."/>
        </authorList>
    </citation>
    <scope>NUCLEOTIDE SEQUENCE [LARGE SCALE GENOMIC DNA]</scope>
    <source>
        <strain evidence="1 2">NRRL 2496</strain>
    </source>
</reference>
<dbReference type="InParanoid" id="A0A1X2HKR8"/>
<dbReference type="OrthoDB" id="3238634at2759"/>
<dbReference type="Proteomes" id="UP000242180">
    <property type="component" value="Unassembled WGS sequence"/>
</dbReference>
<protein>
    <submittedName>
        <fullName evidence="1">Uncharacterized protein</fullName>
    </submittedName>
</protein>
<dbReference type="EMBL" id="MCGN01000003">
    <property type="protein sequence ID" value="ORY99186.1"/>
    <property type="molecule type" value="Genomic_DNA"/>
</dbReference>
<comment type="caution">
    <text evidence="1">The sequence shown here is derived from an EMBL/GenBank/DDBJ whole genome shotgun (WGS) entry which is preliminary data.</text>
</comment>
<sequence>MELNCVPNFRLAEFGFSNRFKVNVFFPHLRASNGKFGHRMSLTEVGVFVDRVFLAALKVVAPSYVVNNFGVRYAAEVERYRNDQGQVRPKATSLVPFYVAPLQQTMRELVDGSPDLSGYRDFFFDCRAIGIKGYGPVDAYQEFLGDIAWDLVDPSNVYVDYGIEVCSQGGEKVVGLLAKEGHHDLARLIFGQSYTSNNSIYR</sequence>
<accession>A0A1X2HKR8</accession>
<organism evidence="1 2">
    <name type="scientific">Syncephalastrum racemosum</name>
    <name type="common">Filamentous fungus</name>
    <dbReference type="NCBI Taxonomy" id="13706"/>
    <lineage>
        <taxon>Eukaryota</taxon>
        <taxon>Fungi</taxon>
        <taxon>Fungi incertae sedis</taxon>
        <taxon>Mucoromycota</taxon>
        <taxon>Mucoromycotina</taxon>
        <taxon>Mucoromycetes</taxon>
        <taxon>Mucorales</taxon>
        <taxon>Syncephalastraceae</taxon>
        <taxon>Syncephalastrum</taxon>
    </lineage>
</organism>
<name>A0A1X2HKR8_SYNRA</name>
<keyword evidence="2" id="KW-1185">Reference proteome</keyword>
<dbReference type="AlphaFoldDB" id="A0A1X2HKR8"/>
<evidence type="ECO:0000313" key="1">
    <source>
        <dbReference type="EMBL" id="ORY99186.1"/>
    </source>
</evidence>
<gene>
    <name evidence="1" type="ORF">BCR43DRAFT_221718</name>
</gene>
<proteinExistence type="predicted"/>
<evidence type="ECO:0000313" key="2">
    <source>
        <dbReference type="Proteomes" id="UP000242180"/>
    </source>
</evidence>
<dbReference type="STRING" id="13706.A0A1X2HKR8"/>